<evidence type="ECO:0000256" key="1">
    <source>
        <dbReference type="ARBA" id="ARBA00015005"/>
    </source>
</evidence>
<evidence type="ECO:0000256" key="2">
    <source>
        <dbReference type="ARBA" id="ARBA00022553"/>
    </source>
</evidence>
<keyword evidence="2" id="KW-0597">Phosphoprotein</keyword>
<sequence>MESEAKDGDEENLQSAFKKLRVDGEGCTASLSAADGCPSRTCGRPSLEDTKPKVSGCLKDSWHGSTRKTIRGATRTPRRRRSKSPVLHPPKFTHCSSKTPCSTQLKHKTLCDASDGGSAIGRSATSDPPSTTLNANGYRKFGLEPSDQSSSETSSQLPISLDPGTSSKAGFLSDFHSVSKLGTATKMYLQR</sequence>
<reference evidence="6" key="1">
    <citation type="submission" date="2023-05" db="EMBL/GenBank/DDBJ databases">
        <authorList>
            <person name="Stuckert A."/>
        </authorList>
    </citation>
    <scope>NUCLEOTIDE SEQUENCE</scope>
</reference>
<feature type="compositionally biased region" description="Polar residues" evidence="5">
    <location>
        <begin position="123"/>
        <end position="135"/>
    </location>
</feature>
<dbReference type="PANTHER" id="PTHR31383:SF2">
    <property type="entry name" value="OXIDATIVE STRESS-RESPONSIVE SERINE-RICH PROTEIN 1"/>
    <property type="match status" value="1"/>
</dbReference>
<feature type="compositionally biased region" description="Low complexity" evidence="5">
    <location>
        <begin position="143"/>
        <end position="160"/>
    </location>
</feature>
<feature type="compositionally biased region" description="Basic residues" evidence="5">
    <location>
        <begin position="65"/>
        <end position="83"/>
    </location>
</feature>
<evidence type="ECO:0000256" key="4">
    <source>
        <dbReference type="ARBA" id="ARBA00031405"/>
    </source>
</evidence>
<accession>A0ABN9AJE5</accession>
<comment type="caution">
    <text evidence="6">The sequence shown here is derived from an EMBL/GenBank/DDBJ whole genome shotgun (WGS) entry which is preliminary data.</text>
</comment>
<feature type="region of interest" description="Disordered" evidence="5">
    <location>
        <begin position="34"/>
        <end position="53"/>
    </location>
</feature>
<feature type="compositionally biased region" description="Polar residues" evidence="5">
    <location>
        <begin position="94"/>
        <end position="104"/>
    </location>
</feature>
<proteinExistence type="predicted"/>
<gene>
    <name evidence="6" type="ORF">SPARVUS_LOCUS954274</name>
</gene>
<dbReference type="EMBL" id="CATNWA010000294">
    <property type="protein sequence ID" value="CAI9535998.1"/>
    <property type="molecule type" value="Genomic_DNA"/>
</dbReference>
<keyword evidence="7" id="KW-1185">Reference proteome</keyword>
<dbReference type="InterPro" id="IPR008494">
    <property type="entry name" value="DUF776"/>
</dbReference>
<name>A0ABN9AJE5_9NEOB</name>
<dbReference type="Pfam" id="PF05604">
    <property type="entry name" value="DUF776"/>
    <property type="match status" value="1"/>
</dbReference>
<evidence type="ECO:0000256" key="3">
    <source>
        <dbReference type="ARBA" id="ARBA00029721"/>
    </source>
</evidence>
<evidence type="ECO:0000313" key="7">
    <source>
        <dbReference type="Proteomes" id="UP001162483"/>
    </source>
</evidence>
<evidence type="ECO:0000313" key="6">
    <source>
        <dbReference type="EMBL" id="CAI9535998.1"/>
    </source>
</evidence>
<dbReference type="Proteomes" id="UP001162483">
    <property type="component" value="Unassembled WGS sequence"/>
</dbReference>
<organism evidence="6 7">
    <name type="scientific">Staurois parvus</name>
    <dbReference type="NCBI Taxonomy" id="386267"/>
    <lineage>
        <taxon>Eukaryota</taxon>
        <taxon>Metazoa</taxon>
        <taxon>Chordata</taxon>
        <taxon>Craniata</taxon>
        <taxon>Vertebrata</taxon>
        <taxon>Euteleostomi</taxon>
        <taxon>Amphibia</taxon>
        <taxon>Batrachia</taxon>
        <taxon>Anura</taxon>
        <taxon>Neobatrachia</taxon>
        <taxon>Ranoidea</taxon>
        <taxon>Ranidae</taxon>
        <taxon>Staurois</taxon>
    </lineage>
</organism>
<evidence type="ECO:0000256" key="5">
    <source>
        <dbReference type="SAM" id="MobiDB-lite"/>
    </source>
</evidence>
<feature type="region of interest" description="Disordered" evidence="5">
    <location>
        <begin position="58"/>
        <end position="172"/>
    </location>
</feature>
<protein>
    <recommendedName>
        <fullName evidence="1">Oxidative stress-responsive serine-rich protein 1</fullName>
    </recommendedName>
    <alternativeName>
        <fullName evidence="4">Oxidative stress-responsive protein 1</fullName>
    </alternativeName>
    <alternativeName>
        <fullName evidence="3">Peroxide-inducible transcript 1 protein</fullName>
    </alternativeName>
</protein>
<dbReference type="PANTHER" id="PTHR31383">
    <property type="entry name" value="OXIDATIVE STRESS-RESPONSE SERINE-RICH PROTEIN 1"/>
    <property type="match status" value="1"/>
</dbReference>